<dbReference type="OrthoDB" id="2381910at2759"/>
<feature type="non-terminal residue" evidence="2">
    <location>
        <position position="1"/>
    </location>
</feature>
<comment type="caution">
    <text evidence="2">The sequence shown here is derived from an EMBL/GenBank/DDBJ whole genome shotgun (WGS) entry which is preliminary data.</text>
</comment>
<proteinExistence type="predicted"/>
<evidence type="ECO:0000313" key="2">
    <source>
        <dbReference type="EMBL" id="CAG8657341.1"/>
    </source>
</evidence>
<keyword evidence="1" id="KW-0812">Transmembrane</keyword>
<dbReference type="EMBL" id="CAJVPY010006155">
    <property type="protein sequence ID" value="CAG8657341.1"/>
    <property type="molecule type" value="Genomic_DNA"/>
</dbReference>
<feature type="transmembrane region" description="Helical" evidence="1">
    <location>
        <begin position="66"/>
        <end position="85"/>
    </location>
</feature>
<feature type="transmembrane region" description="Helical" evidence="1">
    <location>
        <begin position="225"/>
        <end position="242"/>
    </location>
</feature>
<dbReference type="AlphaFoldDB" id="A0A9N9H6M1"/>
<gene>
    <name evidence="2" type="ORF">DERYTH_LOCUS10518</name>
</gene>
<feature type="transmembrane region" description="Helical" evidence="1">
    <location>
        <begin position="164"/>
        <end position="186"/>
    </location>
</feature>
<feature type="transmembrane region" description="Helical" evidence="1">
    <location>
        <begin position="198"/>
        <end position="219"/>
    </location>
</feature>
<feature type="non-terminal residue" evidence="2">
    <location>
        <position position="293"/>
    </location>
</feature>
<reference evidence="2" key="1">
    <citation type="submission" date="2021-06" db="EMBL/GenBank/DDBJ databases">
        <authorList>
            <person name="Kallberg Y."/>
            <person name="Tangrot J."/>
            <person name="Rosling A."/>
        </authorList>
    </citation>
    <scope>NUCLEOTIDE SEQUENCE</scope>
    <source>
        <strain evidence="2">MA453B</strain>
    </source>
</reference>
<keyword evidence="1" id="KW-1133">Transmembrane helix</keyword>
<keyword evidence="1" id="KW-0472">Membrane</keyword>
<sequence>MTNVAAKLKIVGFMTFSDITHSVSHVAFGNYLSFSSGLSLSFFSKPSTDDASVFAKIQKILISRTVDIQLSALFVLMTYMTIRFFELNNENLPELLRKCSIAMYVFCGLLIFNAFLATFRKKKIKIIEFFGYIWGPSLIAIYIIQMIFQVYLKNNFPSTGYMFIFQWISLLSILLVFPLTLTLKFTSLGKMIEDKDSYALIFSIALQLYLHVGYISFFLYCDEGYLSSGLLFLGSFALGNMIRNEKNYIFISWKWDKVDEKPTIATEDGLEDNSFDIEDEINILHIIDTKSKI</sequence>
<accession>A0A9N9H6M1</accession>
<feature type="transmembrane region" description="Helical" evidence="1">
    <location>
        <begin position="131"/>
        <end position="152"/>
    </location>
</feature>
<evidence type="ECO:0000256" key="1">
    <source>
        <dbReference type="SAM" id="Phobius"/>
    </source>
</evidence>
<name>A0A9N9H6M1_9GLOM</name>
<feature type="transmembrane region" description="Helical" evidence="1">
    <location>
        <begin position="101"/>
        <end position="119"/>
    </location>
</feature>
<organism evidence="2 3">
    <name type="scientific">Dentiscutata erythropus</name>
    <dbReference type="NCBI Taxonomy" id="1348616"/>
    <lineage>
        <taxon>Eukaryota</taxon>
        <taxon>Fungi</taxon>
        <taxon>Fungi incertae sedis</taxon>
        <taxon>Mucoromycota</taxon>
        <taxon>Glomeromycotina</taxon>
        <taxon>Glomeromycetes</taxon>
        <taxon>Diversisporales</taxon>
        <taxon>Gigasporaceae</taxon>
        <taxon>Dentiscutata</taxon>
    </lineage>
</organism>
<protein>
    <submittedName>
        <fullName evidence="2">24891_t:CDS:1</fullName>
    </submittedName>
</protein>
<dbReference type="Proteomes" id="UP000789405">
    <property type="component" value="Unassembled WGS sequence"/>
</dbReference>
<keyword evidence="3" id="KW-1185">Reference proteome</keyword>
<evidence type="ECO:0000313" key="3">
    <source>
        <dbReference type="Proteomes" id="UP000789405"/>
    </source>
</evidence>